<evidence type="ECO:0000256" key="2">
    <source>
        <dbReference type="ARBA" id="ARBA00012438"/>
    </source>
</evidence>
<keyword evidence="8" id="KW-0812">Transmembrane</keyword>
<accession>A0A6A4HEF7</accession>
<dbReference type="OrthoDB" id="60033at2759"/>
<protein>
    <recommendedName>
        <fullName evidence="2">histidine kinase</fullName>
        <ecNumber evidence="2">2.7.13.3</ecNumber>
    </recommendedName>
</protein>
<dbReference type="InterPro" id="IPR001789">
    <property type="entry name" value="Sig_transdc_resp-reg_receiver"/>
</dbReference>
<dbReference type="SMART" id="SM00388">
    <property type="entry name" value="HisKA"/>
    <property type="match status" value="1"/>
</dbReference>
<dbReference type="InterPro" id="IPR036890">
    <property type="entry name" value="HATPase_C_sf"/>
</dbReference>
<feature type="compositionally biased region" description="Polar residues" evidence="7">
    <location>
        <begin position="94"/>
        <end position="104"/>
    </location>
</feature>
<dbReference type="PANTHER" id="PTHR43047:SF66">
    <property type="entry name" value="HISKA"/>
    <property type="match status" value="1"/>
</dbReference>
<feature type="region of interest" description="Disordered" evidence="7">
    <location>
        <begin position="569"/>
        <end position="597"/>
    </location>
</feature>
<dbReference type="GO" id="GO:0009927">
    <property type="term" value="F:histidine phosphotransfer kinase activity"/>
    <property type="evidence" value="ECO:0007669"/>
    <property type="project" value="TreeGrafter"/>
</dbReference>
<feature type="transmembrane region" description="Helical" evidence="8">
    <location>
        <begin position="173"/>
        <end position="190"/>
    </location>
</feature>
<dbReference type="SMART" id="SM00387">
    <property type="entry name" value="HATPase_c"/>
    <property type="match status" value="1"/>
</dbReference>
<feature type="region of interest" description="Disordered" evidence="7">
    <location>
        <begin position="977"/>
        <end position="996"/>
    </location>
</feature>
<feature type="transmembrane region" description="Helical" evidence="8">
    <location>
        <begin position="273"/>
        <end position="291"/>
    </location>
</feature>
<feature type="region of interest" description="Disordered" evidence="7">
    <location>
        <begin position="881"/>
        <end position="966"/>
    </location>
</feature>
<dbReference type="PROSITE" id="PS50109">
    <property type="entry name" value="HIS_KIN"/>
    <property type="match status" value="1"/>
</dbReference>
<evidence type="ECO:0000256" key="5">
    <source>
        <dbReference type="ARBA" id="ARBA00022777"/>
    </source>
</evidence>
<evidence type="ECO:0000313" key="11">
    <source>
        <dbReference type="EMBL" id="KAE9396812.1"/>
    </source>
</evidence>
<dbReference type="GO" id="GO:0005886">
    <property type="term" value="C:plasma membrane"/>
    <property type="evidence" value="ECO:0007669"/>
    <property type="project" value="TreeGrafter"/>
</dbReference>
<gene>
    <name evidence="11" type="ORF">BT96DRAFT_977262</name>
</gene>
<dbReference type="InterPro" id="IPR011006">
    <property type="entry name" value="CheY-like_superfamily"/>
</dbReference>
<reference evidence="11" key="1">
    <citation type="journal article" date="2019" name="Environ. Microbiol.">
        <title>Fungal ecological strategies reflected in gene transcription - a case study of two litter decomposers.</title>
        <authorList>
            <person name="Barbi F."/>
            <person name="Kohler A."/>
            <person name="Barry K."/>
            <person name="Baskaran P."/>
            <person name="Daum C."/>
            <person name="Fauchery L."/>
            <person name="Ihrmark K."/>
            <person name="Kuo A."/>
            <person name="LaButti K."/>
            <person name="Lipzen A."/>
            <person name="Morin E."/>
            <person name="Grigoriev I.V."/>
            <person name="Henrissat B."/>
            <person name="Lindahl B."/>
            <person name="Martin F."/>
        </authorList>
    </citation>
    <scope>NUCLEOTIDE SEQUENCE</scope>
    <source>
        <strain evidence="11">JB14</strain>
    </source>
</reference>
<dbReference type="GO" id="GO:0000155">
    <property type="term" value="F:phosphorelay sensor kinase activity"/>
    <property type="evidence" value="ECO:0007669"/>
    <property type="project" value="InterPro"/>
</dbReference>
<evidence type="ECO:0000256" key="6">
    <source>
        <dbReference type="PROSITE-ProRule" id="PRU00169"/>
    </source>
</evidence>
<dbReference type="InterPro" id="IPR003661">
    <property type="entry name" value="HisK_dim/P_dom"/>
</dbReference>
<dbReference type="Pfam" id="PF02518">
    <property type="entry name" value="HATPase_c"/>
    <property type="match status" value="1"/>
</dbReference>
<dbReference type="SUPFAM" id="SSF55874">
    <property type="entry name" value="ATPase domain of HSP90 chaperone/DNA topoisomerase II/histidine kinase"/>
    <property type="match status" value="1"/>
</dbReference>
<dbReference type="EC" id="2.7.13.3" evidence="2"/>
<evidence type="ECO:0000259" key="10">
    <source>
        <dbReference type="PROSITE" id="PS50110"/>
    </source>
</evidence>
<dbReference type="SUPFAM" id="SSF52172">
    <property type="entry name" value="CheY-like"/>
    <property type="match status" value="1"/>
</dbReference>
<name>A0A6A4HEF7_9AGAR</name>
<keyword evidence="4" id="KW-0808">Transferase</keyword>
<feature type="transmembrane region" description="Helical" evidence="8">
    <location>
        <begin position="298"/>
        <end position="314"/>
    </location>
</feature>
<dbReference type="Gene3D" id="3.30.565.10">
    <property type="entry name" value="Histidine kinase-like ATPase, C-terminal domain"/>
    <property type="match status" value="1"/>
</dbReference>
<feature type="region of interest" description="Disordered" evidence="7">
    <location>
        <begin position="41"/>
        <end position="76"/>
    </location>
</feature>
<feature type="transmembrane region" description="Helical" evidence="8">
    <location>
        <begin position="320"/>
        <end position="338"/>
    </location>
</feature>
<dbReference type="EMBL" id="ML769507">
    <property type="protein sequence ID" value="KAE9396812.1"/>
    <property type="molecule type" value="Genomic_DNA"/>
</dbReference>
<dbReference type="Gene3D" id="1.10.287.130">
    <property type="match status" value="1"/>
</dbReference>
<dbReference type="SUPFAM" id="SSF47384">
    <property type="entry name" value="Homodimeric domain of signal transducing histidine kinase"/>
    <property type="match status" value="1"/>
</dbReference>
<feature type="compositionally biased region" description="Polar residues" evidence="7">
    <location>
        <begin position="831"/>
        <end position="849"/>
    </location>
</feature>
<keyword evidence="12" id="KW-1185">Reference proteome</keyword>
<dbReference type="AlphaFoldDB" id="A0A6A4HEF7"/>
<keyword evidence="8" id="KW-0472">Membrane</keyword>
<evidence type="ECO:0000256" key="1">
    <source>
        <dbReference type="ARBA" id="ARBA00000085"/>
    </source>
</evidence>
<feature type="domain" description="Response regulatory" evidence="10">
    <location>
        <begin position="998"/>
        <end position="1180"/>
    </location>
</feature>
<feature type="transmembrane region" description="Helical" evidence="8">
    <location>
        <begin position="359"/>
        <end position="389"/>
    </location>
</feature>
<dbReference type="Proteomes" id="UP000799118">
    <property type="component" value="Unassembled WGS sequence"/>
</dbReference>
<feature type="transmembrane region" description="Helical" evidence="8">
    <location>
        <begin position="202"/>
        <end position="222"/>
    </location>
</feature>
<dbReference type="Pfam" id="PF00512">
    <property type="entry name" value="HisKA"/>
    <property type="match status" value="1"/>
</dbReference>
<feature type="region of interest" description="Disordered" evidence="7">
    <location>
        <begin position="1050"/>
        <end position="1086"/>
    </location>
</feature>
<feature type="region of interest" description="Disordered" evidence="7">
    <location>
        <begin position="827"/>
        <end position="852"/>
    </location>
</feature>
<dbReference type="Gene3D" id="3.40.50.2300">
    <property type="match status" value="1"/>
</dbReference>
<evidence type="ECO:0000256" key="4">
    <source>
        <dbReference type="ARBA" id="ARBA00022679"/>
    </source>
</evidence>
<keyword evidence="5" id="KW-0418">Kinase</keyword>
<dbReference type="PRINTS" id="PR00344">
    <property type="entry name" value="BCTRLSENSOR"/>
</dbReference>
<dbReference type="SMART" id="SM00448">
    <property type="entry name" value="REC"/>
    <property type="match status" value="1"/>
</dbReference>
<feature type="region of interest" description="Disordered" evidence="7">
    <location>
        <begin position="94"/>
        <end position="116"/>
    </location>
</feature>
<dbReference type="CDD" id="cd00082">
    <property type="entry name" value="HisKA"/>
    <property type="match status" value="1"/>
</dbReference>
<comment type="caution">
    <text evidence="6">Lacks conserved residue(s) required for the propagation of feature annotation.</text>
</comment>
<feature type="compositionally biased region" description="Low complexity" evidence="7">
    <location>
        <begin position="1071"/>
        <end position="1086"/>
    </location>
</feature>
<dbReference type="PANTHER" id="PTHR43047">
    <property type="entry name" value="TWO-COMPONENT HISTIDINE PROTEIN KINASE"/>
    <property type="match status" value="1"/>
</dbReference>
<dbReference type="InterPro" id="IPR005467">
    <property type="entry name" value="His_kinase_dom"/>
</dbReference>
<proteinExistence type="predicted"/>
<feature type="domain" description="Histidine kinase" evidence="9">
    <location>
        <begin position="397"/>
        <end position="695"/>
    </location>
</feature>
<dbReference type="InterPro" id="IPR036097">
    <property type="entry name" value="HisK_dim/P_sf"/>
</dbReference>
<feature type="compositionally biased region" description="Basic and acidic residues" evidence="7">
    <location>
        <begin position="1050"/>
        <end position="1062"/>
    </location>
</feature>
<evidence type="ECO:0000256" key="7">
    <source>
        <dbReference type="SAM" id="MobiDB-lite"/>
    </source>
</evidence>
<comment type="catalytic activity">
    <reaction evidence="1">
        <text>ATP + protein L-histidine = ADP + protein N-phospho-L-histidine.</text>
        <dbReference type="EC" id="2.7.13.3"/>
    </reaction>
</comment>
<dbReference type="InterPro" id="IPR004358">
    <property type="entry name" value="Sig_transdc_His_kin-like_C"/>
</dbReference>
<keyword evidence="8" id="KW-1133">Transmembrane helix</keyword>
<evidence type="ECO:0000313" key="12">
    <source>
        <dbReference type="Proteomes" id="UP000799118"/>
    </source>
</evidence>
<dbReference type="InterPro" id="IPR003594">
    <property type="entry name" value="HATPase_dom"/>
</dbReference>
<feature type="transmembrane region" description="Helical" evidence="8">
    <location>
        <begin position="234"/>
        <end position="258"/>
    </location>
</feature>
<evidence type="ECO:0000256" key="3">
    <source>
        <dbReference type="ARBA" id="ARBA00022553"/>
    </source>
</evidence>
<evidence type="ECO:0000256" key="8">
    <source>
        <dbReference type="SAM" id="Phobius"/>
    </source>
</evidence>
<feature type="compositionally biased region" description="Low complexity" evidence="7">
    <location>
        <begin position="947"/>
        <end position="966"/>
    </location>
</feature>
<keyword evidence="3" id="KW-0597">Phosphoprotein</keyword>
<feature type="compositionally biased region" description="Polar residues" evidence="7">
    <location>
        <begin position="977"/>
        <end position="992"/>
    </location>
</feature>
<dbReference type="PROSITE" id="PS50110">
    <property type="entry name" value="RESPONSE_REGULATORY"/>
    <property type="match status" value="1"/>
</dbReference>
<sequence>MDFEMKLEEETLPLPVTNSSTRPSPRLVQFITEVVETIRTNLTAGTPPSSSSSYDDDEPPLPSLDDAVNGDFIGTVSESQGGYVEKVVVEQSWGSGSRQLTSDSSDPENPEHKSAGTQPIQIMTHEETDIPHNAFLVGLFRFWLKIKDFFYPRPFDVGSEKRYNDDDWYSKKTMAQTAAIWLILNFILAIPSVPKPWTLIDLIFYAGMAPGITLPVFVMIMYNWPRDRPVLYQCYVALALWMWPYILIININICAFYVPHNAGALLSCNGKDFINTFFYATAMQCIGLFGLRLDRLPAALAAASWFVVSCAIIIPEHHSWWRSMINFAVFHVFLIWVHERRESSERRLYAMKIQVKIQYKSIFISSTLVSWRLGLILARWLGFVLAFILTSRRSGSYVFHEVRVPLNSALLAAQSMEASGTLSKSLEVEFDALMGSLTMMSQVLNDVLDFNRLDSGQFELVSKPYAFHQTLRSLFIPLQLATAQKGLTLETELDTNIDRVARCAAYRAMGEKEDVIQRHLAEYPDVDGVVIGDEARFRQIITNFASNACKFTPAGGSVTVKTKLVVPSDLNDTGNGSKGSGSGNNHNHDAEASARLSASRLAQHDYDHGNDKDETIIVRVEVTDTGCGIEGSELTGPKLFSAFNQTDTGKQQGGKGTGLGLALVRNIVKLSGGRLGVKSRHNRGSTFWVELPLGVGRKALIPSAGIKVSESEGSMSSDIAKVRAAACESEFSSRPNSSNPVHLSTSNTLASVVDVAALKASEMSSVMRSSDLMHSTIMEQAGRVDLVVDSNTPSVPLASIRASPSIMSASNPGSLLISGAPSPITDAAFSFRSQPRGTPQSETSQNFSLSSSGYGGYGGGSVGGSGGGAEMIGYATLSENDSQVTQEQEGDPPPASLNSQVTMTQPPPDPEEEPPPMANSIKNTNPATVVQRPTRIPMPTAPAFKLSNPSSTTDHSQSSKSSLSMFDSSFSRTNGYNNSSHNLHSRNDSTPDFTPGLSVLVVDDDGITRMMMERILKRLGCEVTLAENGRVALELILGNDWDPGILEDIGEPRGERLKEGSRTHSRTMSLADSATDTSSADPSRATFVDTERRNSGLENTNVSRNIAKLGTDDTAGAIKICFGLRTVEVLRRLKRRDFVVGLTGNALLPDQDEYLQAGVDIVLTKPVMQSKIIYVLKEGDARRQHQHSLLQKTDPPSS</sequence>
<evidence type="ECO:0000259" key="9">
    <source>
        <dbReference type="PROSITE" id="PS50109"/>
    </source>
</evidence>
<organism evidence="11 12">
    <name type="scientific">Gymnopus androsaceus JB14</name>
    <dbReference type="NCBI Taxonomy" id="1447944"/>
    <lineage>
        <taxon>Eukaryota</taxon>
        <taxon>Fungi</taxon>
        <taxon>Dikarya</taxon>
        <taxon>Basidiomycota</taxon>
        <taxon>Agaricomycotina</taxon>
        <taxon>Agaricomycetes</taxon>
        <taxon>Agaricomycetidae</taxon>
        <taxon>Agaricales</taxon>
        <taxon>Marasmiineae</taxon>
        <taxon>Omphalotaceae</taxon>
        <taxon>Gymnopus</taxon>
    </lineage>
</organism>